<evidence type="ECO:0000256" key="3">
    <source>
        <dbReference type="ARBA" id="ARBA00005784"/>
    </source>
</evidence>
<evidence type="ECO:0000256" key="4">
    <source>
        <dbReference type="ARBA" id="ARBA00022512"/>
    </source>
</evidence>
<organism evidence="7 8">
    <name type="scientific">Oryza meyeriana var. granulata</name>
    <dbReference type="NCBI Taxonomy" id="110450"/>
    <lineage>
        <taxon>Eukaryota</taxon>
        <taxon>Viridiplantae</taxon>
        <taxon>Streptophyta</taxon>
        <taxon>Embryophyta</taxon>
        <taxon>Tracheophyta</taxon>
        <taxon>Spermatophyta</taxon>
        <taxon>Magnoliopsida</taxon>
        <taxon>Liliopsida</taxon>
        <taxon>Poales</taxon>
        <taxon>Poaceae</taxon>
        <taxon>BOP clade</taxon>
        <taxon>Oryzoideae</taxon>
        <taxon>Oryzeae</taxon>
        <taxon>Oryzinae</taxon>
        <taxon>Oryza</taxon>
        <taxon>Oryza meyeriana</taxon>
    </lineage>
</organism>
<protein>
    <recommendedName>
        <fullName evidence="5">Pectin acetylesterase</fullName>
        <ecNumber evidence="5">3.1.1.-</ecNumber>
    </recommendedName>
</protein>
<keyword evidence="4 5" id="KW-0134">Cell wall</keyword>
<keyword evidence="5" id="KW-0961">Cell wall biogenesis/degradation</keyword>
<dbReference type="SUPFAM" id="SSF53474">
    <property type="entry name" value="alpha/beta-Hydrolases"/>
    <property type="match status" value="1"/>
</dbReference>
<gene>
    <name evidence="7" type="ORF">E2562_021249</name>
</gene>
<name>A0A6G1E048_9ORYZ</name>
<feature type="non-terminal residue" evidence="7">
    <location>
        <position position="361"/>
    </location>
</feature>
<dbReference type="InterPro" id="IPR004963">
    <property type="entry name" value="PAE/NOTUM"/>
</dbReference>
<proteinExistence type="inferred from homology"/>
<sequence length="361" mass="39838">MPTSSELLSPVVPRGRPGHTVAAAPFLLLALLAALARSTVPADVVELALRRKAQCAWMGARRATTCREASAPGGAWCDTIESCSERKTTAHGSSKWMEAAEFDGILSNDEQVNSDFYNWNKVVIRYCDGASFSGDAEAQDRDGSTLHFRGLRIWEAVVDELMEKGLATAKQALLSGCSAGGLATLLHCDDFHARFPKEVSAKCLPDAGFFLDIEDLSRKRQMWSVFNGTVHLQNVSEVLPKDCLAKKNRTECFFPAELVKSITAPTFILNSAYDSWQITNTLAPEASYPGQSWSSCKTDLRNCNSTQMQVLNGFRKKFVDDVKVVKDKKDWGLFIDSCFIHCQTPYNISWSSQFSPVLGNK</sequence>
<dbReference type="InterPro" id="IPR029058">
    <property type="entry name" value="AB_hydrolase_fold"/>
</dbReference>
<accession>A0A6G1E048</accession>
<dbReference type="EC" id="3.1.1.-" evidence="5"/>
<dbReference type="AlphaFoldDB" id="A0A6G1E048"/>
<dbReference type="EMBL" id="SPHZ02000005">
    <property type="protein sequence ID" value="KAF0917754.1"/>
    <property type="molecule type" value="Genomic_DNA"/>
</dbReference>
<keyword evidence="5" id="KW-0964">Secreted</keyword>
<comment type="caution">
    <text evidence="7">The sequence shown here is derived from an EMBL/GenBank/DDBJ whole genome shotgun (WGS) entry which is preliminary data.</text>
</comment>
<dbReference type="PANTHER" id="PTHR21562">
    <property type="entry name" value="NOTUM-RELATED"/>
    <property type="match status" value="1"/>
</dbReference>
<dbReference type="OrthoDB" id="2015280at2759"/>
<comment type="similarity">
    <text evidence="3 5">Belongs to the pectinacetylesterase family.</text>
</comment>
<feature type="signal peptide" evidence="6">
    <location>
        <begin position="1"/>
        <end position="38"/>
    </location>
</feature>
<dbReference type="GO" id="GO:0016787">
    <property type="term" value="F:hydrolase activity"/>
    <property type="evidence" value="ECO:0007669"/>
    <property type="project" value="UniProtKB-KW"/>
</dbReference>
<evidence type="ECO:0000256" key="1">
    <source>
        <dbReference type="ARBA" id="ARBA00003534"/>
    </source>
</evidence>
<evidence type="ECO:0000313" key="8">
    <source>
        <dbReference type="Proteomes" id="UP000479710"/>
    </source>
</evidence>
<dbReference type="PANTHER" id="PTHR21562:SF117">
    <property type="entry name" value="PECTIN ACETYLESTERASE"/>
    <property type="match status" value="1"/>
</dbReference>
<evidence type="ECO:0000256" key="5">
    <source>
        <dbReference type="RuleBase" id="RU363114"/>
    </source>
</evidence>
<keyword evidence="6" id="KW-0732">Signal</keyword>
<keyword evidence="8" id="KW-1185">Reference proteome</keyword>
<feature type="chain" id="PRO_5026076938" description="Pectin acetylesterase" evidence="6">
    <location>
        <begin position="39"/>
        <end position="361"/>
    </location>
</feature>
<keyword evidence="5" id="KW-0378">Hydrolase</keyword>
<dbReference type="GO" id="GO:0071555">
    <property type="term" value="P:cell wall organization"/>
    <property type="evidence" value="ECO:0007669"/>
    <property type="project" value="UniProtKB-KW"/>
</dbReference>
<comment type="function">
    <text evidence="1 5">Hydrolyzes acetyl esters in homogalacturonan regions of pectin. In type I primary cell wall, galacturonic acid residues of pectin can be acetylated at the O-2 and O-3 positions. Decreasing the degree of acetylation of pectin gels in vitro alters their physical properties.</text>
</comment>
<dbReference type="Proteomes" id="UP000479710">
    <property type="component" value="Unassembled WGS sequence"/>
</dbReference>
<dbReference type="Pfam" id="PF03283">
    <property type="entry name" value="PAE"/>
    <property type="match status" value="1"/>
</dbReference>
<evidence type="ECO:0000256" key="2">
    <source>
        <dbReference type="ARBA" id="ARBA00004191"/>
    </source>
</evidence>
<evidence type="ECO:0000256" key="6">
    <source>
        <dbReference type="SAM" id="SignalP"/>
    </source>
</evidence>
<comment type="subcellular location">
    <subcellularLocation>
        <location evidence="2 5">Secreted</location>
        <location evidence="2 5">Cell wall</location>
    </subcellularLocation>
</comment>
<evidence type="ECO:0000313" key="7">
    <source>
        <dbReference type="EMBL" id="KAF0917754.1"/>
    </source>
</evidence>
<reference evidence="7 8" key="1">
    <citation type="submission" date="2019-11" db="EMBL/GenBank/DDBJ databases">
        <title>Whole genome sequence of Oryza granulata.</title>
        <authorList>
            <person name="Li W."/>
        </authorList>
    </citation>
    <scope>NUCLEOTIDE SEQUENCE [LARGE SCALE GENOMIC DNA]</scope>
    <source>
        <strain evidence="8">cv. Menghai</strain>
        <tissue evidence="7">Leaf</tissue>
    </source>
</reference>